<reference evidence="1 2" key="1">
    <citation type="submission" date="2020-01" db="EMBL/GenBank/DDBJ databases">
        <title>A novel Bacillus sp. from Pasinler.</title>
        <authorList>
            <person name="Adiguzel A."/>
            <person name="Ay H."/>
            <person name="Baltaci M.O."/>
        </authorList>
    </citation>
    <scope>NUCLEOTIDE SEQUENCE [LARGE SCALE GENOMIC DNA]</scope>
    <source>
        <strain evidence="1 2">P1</strain>
    </source>
</reference>
<dbReference type="EMBL" id="JAACYS010000061">
    <property type="protein sequence ID" value="NCU18455.1"/>
    <property type="molecule type" value="Genomic_DNA"/>
</dbReference>
<comment type="caution">
    <text evidence="1">The sequence shown here is derived from an EMBL/GenBank/DDBJ whole genome shotgun (WGS) entry which is preliminary data.</text>
</comment>
<keyword evidence="2" id="KW-1185">Reference proteome</keyword>
<proteinExistence type="predicted"/>
<evidence type="ECO:0000313" key="1">
    <source>
        <dbReference type="EMBL" id="NCU18455.1"/>
    </source>
</evidence>
<dbReference type="RefSeq" id="WP_161921286.1">
    <property type="nucleotide sequence ID" value="NZ_JAACYS010000061.1"/>
</dbReference>
<organism evidence="1 2">
    <name type="scientific">Pallidibacillus pasinlerensis</name>
    <dbReference type="NCBI Taxonomy" id="2703818"/>
    <lineage>
        <taxon>Bacteria</taxon>
        <taxon>Bacillati</taxon>
        <taxon>Bacillota</taxon>
        <taxon>Bacilli</taxon>
        <taxon>Bacillales</taxon>
        <taxon>Bacillaceae</taxon>
        <taxon>Pallidibacillus</taxon>
    </lineage>
</organism>
<accession>A0ABX0A4V5</accession>
<sequence>MKDKKLIVPMNNNLDWATYLMNNEIRGSYVNPKMGLDPTNEGGKQEEKA</sequence>
<gene>
    <name evidence="1" type="ORF">GW534_12100</name>
</gene>
<name>A0ABX0A4V5_9BACI</name>
<dbReference type="Proteomes" id="UP000743899">
    <property type="component" value="Unassembled WGS sequence"/>
</dbReference>
<evidence type="ECO:0000313" key="2">
    <source>
        <dbReference type="Proteomes" id="UP000743899"/>
    </source>
</evidence>
<protein>
    <submittedName>
        <fullName evidence="1">Uncharacterized protein</fullName>
    </submittedName>
</protein>